<feature type="signal peptide" evidence="1">
    <location>
        <begin position="1"/>
        <end position="22"/>
    </location>
</feature>
<sequence length="190" mass="21186">MSLIIALFCSVLICSAPLEVAAGVFLTGSKTFEITDYSVVKKGISTGSFIRSDRFTVGGHQWAIKFYPQGHNMSYSNYVSIYVQLKNATSVAKAMYTHRLLDMKTLRWANNSQLRSDVRTFTPNHQWGYYDFMTHSELEASDYLLNDKLVIKTTLWVFEGSSAVSKGGSYNEGNLTSAGVFDNDENLADA</sequence>
<dbReference type="GO" id="GO:0016567">
    <property type="term" value="P:protein ubiquitination"/>
    <property type="evidence" value="ECO:0007669"/>
    <property type="project" value="InterPro"/>
</dbReference>
<feature type="chain" id="PRO_5042253228" description="MATH domain-containing protein" evidence="1">
    <location>
        <begin position="23"/>
        <end position="190"/>
    </location>
</feature>
<feature type="domain" description="MATH" evidence="2">
    <location>
        <begin position="27"/>
        <end position="155"/>
    </location>
</feature>
<dbReference type="SUPFAM" id="SSF49599">
    <property type="entry name" value="TRAF domain-like"/>
    <property type="match status" value="1"/>
</dbReference>
<dbReference type="PROSITE" id="PS50144">
    <property type="entry name" value="MATH"/>
    <property type="match status" value="1"/>
</dbReference>
<dbReference type="PANTHER" id="PTHR26379:SF187">
    <property type="entry name" value="OS07G0655300 PROTEIN"/>
    <property type="match status" value="1"/>
</dbReference>
<comment type="caution">
    <text evidence="3">The sequence shown here is derived from an EMBL/GenBank/DDBJ whole genome shotgun (WGS) entry which is preliminary data.</text>
</comment>
<organism evidence="3 4">
    <name type="scientific">Rhynchospora tenuis</name>
    <dbReference type="NCBI Taxonomy" id="198213"/>
    <lineage>
        <taxon>Eukaryota</taxon>
        <taxon>Viridiplantae</taxon>
        <taxon>Streptophyta</taxon>
        <taxon>Embryophyta</taxon>
        <taxon>Tracheophyta</taxon>
        <taxon>Spermatophyta</taxon>
        <taxon>Magnoliopsida</taxon>
        <taxon>Liliopsida</taxon>
        <taxon>Poales</taxon>
        <taxon>Cyperaceae</taxon>
        <taxon>Cyperoideae</taxon>
        <taxon>Rhynchosporeae</taxon>
        <taxon>Rhynchospora</taxon>
    </lineage>
</organism>
<proteinExistence type="predicted"/>
<gene>
    <name evidence="3" type="ORF">LUZ61_011189</name>
</gene>
<dbReference type="Pfam" id="PF22486">
    <property type="entry name" value="MATH_2"/>
    <property type="match status" value="1"/>
</dbReference>
<name>A0AAD6F024_9POAL</name>
<dbReference type="PANTHER" id="PTHR26379">
    <property type="entry name" value="BTB/POZ AND MATH DOMAIN-CONTAINING PROTEIN 1"/>
    <property type="match status" value="1"/>
</dbReference>
<evidence type="ECO:0000313" key="3">
    <source>
        <dbReference type="EMBL" id="KAJ3707484.1"/>
    </source>
</evidence>
<dbReference type="Proteomes" id="UP001210211">
    <property type="component" value="Unassembled WGS sequence"/>
</dbReference>
<dbReference type="Gene3D" id="2.60.210.10">
    <property type="entry name" value="Apoptosis, Tumor Necrosis Factor Receptor Associated Protein 2, Chain A"/>
    <property type="match status" value="1"/>
</dbReference>
<keyword evidence="4" id="KW-1185">Reference proteome</keyword>
<reference evidence="3 4" key="1">
    <citation type="journal article" date="2022" name="Cell">
        <title>Repeat-based holocentromeres influence genome architecture and karyotype evolution.</title>
        <authorList>
            <person name="Hofstatter P.G."/>
            <person name="Thangavel G."/>
            <person name="Lux T."/>
            <person name="Neumann P."/>
            <person name="Vondrak T."/>
            <person name="Novak P."/>
            <person name="Zhang M."/>
            <person name="Costa L."/>
            <person name="Castellani M."/>
            <person name="Scott A."/>
            <person name="Toegelov H."/>
            <person name="Fuchs J."/>
            <person name="Mata-Sucre Y."/>
            <person name="Dias Y."/>
            <person name="Vanzela A.L.L."/>
            <person name="Huettel B."/>
            <person name="Almeida C.C.S."/>
            <person name="Simkova H."/>
            <person name="Souza G."/>
            <person name="Pedrosa-Harand A."/>
            <person name="Macas J."/>
            <person name="Mayer K.F.X."/>
            <person name="Houben A."/>
            <person name="Marques A."/>
        </authorList>
    </citation>
    <scope>NUCLEOTIDE SEQUENCE [LARGE SCALE GENOMIC DNA]</scope>
    <source>
        <strain evidence="3">RhyTen1mFocal</strain>
    </source>
</reference>
<evidence type="ECO:0000313" key="4">
    <source>
        <dbReference type="Proteomes" id="UP001210211"/>
    </source>
</evidence>
<dbReference type="EMBL" id="JAMRDG010000001">
    <property type="protein sequence ID" value="KAJ3707484.1"/>
    <property type="molecule type" value="Genomic_DNA"/>
</dbReference>
<dbReference type="AlphaFoldDB" id="A0AAD6F024"/>
<dbReference type="CDD" id="cd00121">
    <property type="entry name" value="MATH"/>
    <property type="match status" value="1"/>
</dbReference>
<dbReference type="InterPro" id="IPR002083">
    <property type="entry name" value="MATH/TRAF_dom"/>
</dbReference>
<dbReference type="InterPro" id="IPR008974">
    <property type="entry name" value="TRAF-like"/>
</dbReference>
<protein>
    <recommendedName>
        <fullName evidence="2">MATH domain-containing protein</fullName>
    </recommendedName>
</protein>
<evidence type="ECO:0000259" key="2">
    <source>
        <dbReference type="PROSITE" id="PS50144"/>
    </source>
</evidence>
<accession>A0AAD6F024</accession>
<dbReference type="InterPro" id="IPR045005">
    <property type="entry name" value="BPM1-6"/>
</dbReference>
<evidence type="ECO:0000256" key="1">
    <source>
        <dbReference type="SAM" id="SignalP"/>
    </source>
</evidence>
<keyword evidence="1" id="KW-0732">Signal</keyword>